<dbReference type="Gene3D" id="3.30.420.40">
    <property type="match status" value="2"/>
</dbReference>
<dbReference type="GO" id="GO:0005829">
    <property type="term" value="C:cytosol"/>
    <property type="evidence" value="ECO:0007669"/>
    <property type="project" value="TreeGrafter"/>
</dbReference>
<keyword evidence="2" id="KW-0808">Transferase</keyword>
<dbReference type="Pfam" id="PF00370">
    <property type="entry name" value="FGGY_N"/>
    <property type="match status" value="1"/>
</dbReference>
<keyword evidence="5" id="KW-1185">Reference proteome</keyword>
<feature type="domain" description="Carbohydrate kinase FGGY N-terminal" evidence="4">
    <location>
        <begin position="6"/>
        <end position="255"/>
    </location>
</feature>
<gene>
    <name evidence="6" type="primary">LOC100904945</name>
</gene>
<dbReference type="PANTHER" id="PTHR10196:SF67">
    <property type="entry name" value="SEDOHEPTULOKINASE"/>
    <property type="match status" value="1"/>
</dbReference>
<proteinExistence type="inferred from homology"/>
<protein>
    <submittedName>
        <fullName evidence="6">Sedoheptulokinase</fullName>
    </submittedName>
</protein>
<evidence type="ECO:0000256" key="2">
    <source>
        <dbReference type="ARBA" id="ARBA00022679"/>
    </source>
</evidence>
<accession>A0AAJ6QS50</accession>
<evidence type="ECO:0000313" key="5">
    <source>
        <dbReference type="Proteomes" id="UP000694867"/>
    </source>
</evidence>
<dbReference type="InterPro" id="IPR018484">
    <property type="entry name" value="FGGY_N"/>
</dbReference>
<name>A0AAJ6QS50_9ACAR</name>
<comment type="similarity">
    <text evidence="1">Belongs to the FGGY kinase family.</text>
</comment>
<dbReference type="AlphaFoldDB" id="A0AAJ6QS50"/>
<dbReference type="Proteomes" id="UP000694867">
    <property type="component" value="Unplaced"/>
</dbReference>
<dbReference type="KEGG" id="goe:100904945"/>
<evidence type="ECO:0000256" key="1">
    <source>
        <dbReference type="ARBA" id="ARBA00009156"/>
    </source>
</evidence>
<dbReference type="GO" id="GO:0006071">
    <property type="term" value="P:glycerol metabolic process"/>
    <property type="evidence" value="ECO:0007669"/>
    <property type="project" value="TreeGrafter"/>
</dbReference>
<dbReference type="GeneID" id="100904945"/>
<keyword evidence="3" id="KW-0418">Kinase</keyword>
<evidence type="ECO:0000259" key="4">
    <source>
        <dbReference type="Pfam" id="PF00370"/>
    </source>
</evidence>
<reference evidence="6" key="1">
    <citation type="submission" date="2025-08" db="UniProtKB">
        <authorList>
            <consortium name="RefSeq"/>
        </authorList>
    </citation>
    <scope>IDENTIFICATION</scope>
</reference>
<dbReference type="SUPFAM" id="SSF53067">
    <property type="entry name" value="Actin-like ATPase domain"/>
    <property type="match status" value="2"/>
</dbReference>
<dbReference type="InterPro" id="IPR043129">
    <property type="entry name" value="ATPase_NBD"/>
</dbReference>
<dbReference type="RefSeq" id="XP_003742047.1">
    <property type="nucleotide sequence ID" value="XM_003741999.2"/>
</dbReference>
<dbReference type="CDD" id="cd07777">
    <property type="entry name" value="ASKHA_NBD_FGGY_SHK"/>
    <property type="match status" value="1"/>
</dbReference>
<evidence type="ECO:0000256" key="3">
    <source>
        <dbReference type="ARBA" id="ARBA00022777"/>
    </source>
</evidence>
<organism evidence="5 6">
    <name type="scientific">Galendromus occidentalis</name>
    <name type="common">western predatory mite</name>
    <dbReference type="NCBI Taxonomy" id="34638"/>
    <lineage>
        <taxon>Eukaryota</taxon>
        <taxon>Metazoa</taxon>
        <taxon>Ecdysozoa</taxon>
        <taxon>Arthropoda</taxon>
        <taxon>Chelicerata</taxon>
        <taxon>Arachnida</taxon>
        <taxon>Acari</taxon>
        <taxon>Parasitiformes</taxon>
        <taxon>Mesostigmata</taxon>
        <taxon>Gamasina</taxon>
        <taxon>Phytoseioidea</taxon>
        <taxon>Phytoseiidae</taxon>
        <taxon>Typhlodrominae</taxon>
        <taxon>Galendromus</taxon>
    </lineage>
</organism>
<dbReference type="PANTHER" id="PTHR10196">
    <property type="entry name" value="SUGAR KINASE"/>
    <property type="match status" value="1"/>
</dbReference>
<evidence type="ECO:0000313" key="6">
    <source>
        <dbReference type="RefSeq" id="XP_003742047.1"/>
    </source>
</evidence>
<dbReference type="GO" id="GO:0050277">
    <property type="term" value="F:sedoheptulokinase activity"/>
    <property type="evidence" value="ECO:0007669"/>
    <property type="project" value="TreeGrafter"/>
</dbReference>
<sequence length="460" mass="50946">MDEVKYVLGVDLGTTAVKVCLVDQSSRQKVLQLSQATKASLNAIQPQDEQCPEKILLALQYCLSTIDKELLKRVVKIAVCGQMHGVVLWKKNAWRYELAKERFAFNKENISNLITWQDRRCTKDFLEGLPRKSSSSFGDVSSGFGCASLFWLLKNGSLSQDYECAGTIQDLVVAMLTDRETPVMTSHNAASFGYFNPEDNRWDVGALASADFPCYLLPEVVDESQQAGKLKYFWFGIPARTPVFAAFGDTQCSALSALQENKNTALLNMGTSSQLSFVSDSREIHPRGDYSYFPYFDRRYLCVAASLNGGNILSHLVATLRCWLEELGAPLPESKIWERLLSPQSSDSPNIRVNPQLFGERHDPDLTGSVLDLTPAIPSLDMTFRATCAGLLENLITTLPLKILQDQSIASIVCCGKVINHNVVLRTEVKRIFADFAVDFGKNCESAYGAALAAIVYARS</sequence>